<dbReference type="AlphaFoldDB" id="A0A382FZD5"/>
<dbReference type="PROSITE" id="PS51257">
    <property type="entry name" value="PROKAR_LIPOPROTEIN"/>
    <property type="match status" value="1"/>
</dbReference>
<sequence length="252" mass="27369">MHHMKTTLIRGTTIAGFLFIFGLSSGCVNQSDDGDHQTDDGDSNSTNSAEDKGSSGKAWKSVFDGKTLGDWEVTDYAGRGEVSFDENGSLVLGMGIELTGVHLPGGGDYPTIDYEIALQAKRGQGGDFFCGLTFPYSDSNATLILGGWGGALIGISSIDDFDASENETGDVYVFEENRWYNVRLRVTKAKLEAWIDEKKIIDCEVDNRKISMRAGEVELAAPLGLCSYATTGVIRKMRIRKLTPNEIPTSQN</sequence>
<dbReference type="InterPro" id="IPR010496">
    <property type="entry name" value="AL/BT2_dom"/>
</dbReference>
<evidence type="ECO:0000256" key="1">
    <source>
        <dbReference type="SAM" id="MobiDB-lite"/>
    </source>
</evidence>
<feature type="domain" description="3-keto-alpha-glucoside-1,2-lyase/3-keto-2-hydroxy-glucal hydratase" evidence="2">
    <location>
        <begin position="59"/>
        <end position="235"/>
    </location>
</feature>
<dbReference type="Pfam" id="PF06439">
    <property type="entry name" value="3keto-disac_hyd"/>
    <property type="match status" value="1"/>
</dbReference>
<dbReference type="Gene3D" id="2.60.120.560">
    <property type="entry name" value="Exo-inulinase, domain 1"/>
    <property type="match status" value="1"/>
</dbReference>
<dbReference type="GO" id="GO:0016787">
    <property type="term" value="F:hydrolase activity"/>
    <property type="evidence" value="ECO:0007669"/>
    <property type="project" value="InterPro"/>
</dbReference>
<feature type="region of interest" description="Disordered" evidence="1">
    <location>
        <begin position="31"/>
        <end position="57"/>
    </location>
</feature>
<protein>
    <recommendedName>
        <fullName evidence="2">3-keto-alpha-glucoside-1,2-lyase/3-keto-2-hydroxy-glucal hydratase domain-containing protein</fullName>
    </recommendedName>
</protein>
<organism evidence="3">
    <name type="scientific">marine metagenome</name>
    <dbReference type="NCBI Taxonomy" id="408172"/>
    <lineage>
        <taxon>unclassified sequences</taxon>
        <taxon>metagenomes</taxon>
        <taxon>ecological metagenomes</taxon>
    </lineage>
</organism>
<evidence type="ECO:0000259" key="2">
    <source>
        <dbReference type="Pfam" id="PF06439"/>
    </source>
</evidence>
<name>A0A382FZD5_9ZZZZ</name>
<proteinExistence type="predicted"/>
<dbReference type="EMBL" id="UINC01052218">
    <property type="protein sequence ID" value="SVB67291.1"/>
    <property type="molecule type" value="Genomic_DNA"/>
</dbReference>
<accession>A0A382FZD5</accession>
<evidence type="ECO:0000313" key="3">
    <source>
        <dbReference type="EMBL" id="SVB67291.1"/>
    </source>
</evidence>
<reference evidence="3" key="1">
    <citation type="submission" date="2018-05" db="EMBL/GenBank/DDBJ databases">
        <authorList>
            <person name="Lanie J.A."/>
            <person name="Ng W.-L."/>
            <person name="Kazmierczak K.M."/>
            <person name="Andrzejewski T.M."/>
            <person name="Davidsen T.M."/>
            <person name="Wayne K.J."/>
            <person name="Tettelin H."/>
            <person name="Glass J.I."/>
            <person name="Rusch D."/>
            <person name="Podicherti R."/>
            <person name="Tsui H.-C.T."/>
            <person name="Winkler M.E."/>
        </authorList>
    </citation>
    <scope>NUCLEOTIDE SEQUENCE</scope>
</reference>
<gene>
    <name evidence="3" type="ORF">METZ01_LOCUS220145</name>
</gene>